<keyword evidence="5" id="KW-1185">Reference proteome</keyword>
<protein>
    <submittedName>
        <fullName evidence="4">GNAT family N-acetyltransferase</fullName>
    </submittedName>
</protein>
<dbReference type="Pfam" id="PF13508">
    <property type="entry name" value="Acetyltransf_7"/>
    <property type="match status" value="1"/>
</dbReference>
<dbReference type="PANTHER" id="PTHR43877">
    <property type="entry name" value="AMINOALKYLPHOSPHONATE N-ACETYLTRANSFERASE-RELATED-RELATED"/>
    <property type="match status" value="1"/>
</dbReference>
<dbReference type="PANTHER" id="PTHR43877:SF2">
    <property type="entry name" value="AMINOALKYLPHOSPHONATE N-ACETYLTRANSFERASE-RELATED"/>
    <property type="match status" value="1"/>
</dbReference>
<feature type="domain" description="N-acetyltransferase" evidence="3">
    <location>
        <begin position="1"/>
        <end position="145"/>
    </location>
</feature>
<dbReference type="Proteomes" id="UP001386437">
    <property type="component" value="Unassembled WGS sequence"/>
</dbReference>
<dbReference type="PROSITE" id="PS51186">
    <property type="entry name" value="GNAT"/>
    <property type="match status" value="1"/>
</dbReference>
<evidence type="ECO:0000256" key="2">
    <source>
        <dbReference type="ARBA" id="ARBA00023315"/>
    </source>
</evidence>
<dbReference type="RefSeq" id="WP_336597876.1">
    <property type="nucleotide sequence ID" value="NZ_JACFYJ010000012.1"/>
</dbReference>
<reference evidence="4 5" key="1">
    <citation type="journal article" date="2022" name="Arch. Microbiol.">
        <title>Paraburkholderia bengalensis sp. nov. isolated from roots of Oryza sativa, IR64.</title>
        <authorList>
            <person name="Nag P."/>
            <person name="Mondal N."/>
            <person name="Sarkar J."/>
            <person name="Das S."/>
        </authorList>
    </citation>
    <scope>NUCLEOTIDE SEQUENCE [LARGE SCALE GENOMIC DNA]</scope>
    <source>
        <strain evidence="4 5">IR64_4_BI</strain>
    </source>
</reference>
<evidence type="ECO:0000259" key="3">
    <source>
        <dbReference type="PROSITE" id="PS51186"/>
    </source>
</evidence>
<dbReference type="CDD" id="cd04301">
    <property type="entry name" value="NAT_SF"/>
    <property type="match status" value="1"/>
</dbReference>
<accession>A0ABU8IPU4</accession>
<organism evidence="4 5">
    <name type="scientific">Paraburkholderia bengalensis</name>
    <dbReference type="NCBI Taxonomy" id="2747562"/>
    <lineage>
        <taxon>Bacteria</taxon>
        <taxon>Pseudomonadati</taxon>
        <taxon>Pseudomonadota</taxon>
        <taxon>Betaproteobacteria</taxon>
        <taxon>Burkholderiales</taxon>
        <taxon>Burkholderiaceae</taxon>
        <taxon>Paraburkholderia</taxon>
    </lineage>
</organism>
<dbReference type="InterPro" id="IPR016181">
    <property type="entry name" value="Acyl_CoA_acyltransferase"/>
</dbReference>
<evidence type="ECO:0000256" key="1">
    <source>
        <dbReference type="ARBA" id="ARBA00022679"/>
    </source>
</evidence>
<evidence type="ECO:0000313" key="5">
    <source>
        <dbReference type="Proteomes" id="UP001386437"/>
    </source>
</evidence>
<name>A0ABU8IPU4_9BURK</name>
<dbReference type="NCBIfam" id="NF040501">
    <property type="entry name" value="resist_ArsN2"/>
    <property type="match status" value="1"/>
</dbReference>
<keyword evidence="2" id="KW-0012">Acyltransferase</keyword>
<evidence type="ECO:0000313" key="4">
    <source>
        <dbReference type="EMBL" id="MEI5997624.1"/>
    </source>
</evidence>
<gene>
    <name evidence="4" type="ORF">H3V53_10530</name>
</gene>
<keyword evidence="1" id="KW-0808">Transferase</keyword>
<sequence length="147" mass="15551">MKIRAARPEDLDAINVLLTENALPASDITRELLRDFAVAEGDGGFLVGCVGLESCGANALLRSLAVAQTVRNAGLGGRLLARAEDLARKKGISELWLLTTTAPDFFRRKGYVDVGRGAAPTELQATSQFAQLCPASAVCMTKIISSC</sequence>
<comment type="caution">
    <text evidence="4">The sequence shown here is derived from an EMBL/GenBank/DDBJ whole genome shotgun (WGS) entry which is preliminary data.</text>
</comment>
<dbReference type="InterPro" id="IPR050832">
    <property type="entry name" value="Bact_Acetyltransf"/>
</dbReference>
<dbReference type="EMBL" id="JACFYJ010000012">
    <property type="protein sequence ID" value="MEI5997624.1"/>
    <property type="molecule type" value="Genomic_DNA"/>
</dbReference>
<dbReference type="SUPFAM" id="SSF55729">
    <property type="entry name" value="Acyl-CoA N-acyltransferases (Nat)"/>
    <property type="match status" value="1"/>
</dbReference>
<dbReference type="InterPro" id="IPR000182">
    <property type="entry name" value="GNAT_dom"/>
</dbReference>
<proteinExistence type="predicted"/>
<dbReference type="Gene3D" id="3.40.630.30">
    <property type="match status" value="1"/>
</dbReference>